<evidence type="ECO:0000256" key="1">
    <source>
        <dbReference type="SAM" id="MobiDB-lite"/>
    </source>
</evidence>
<dbReference type="Gene3D" id="2.60.120.860">
    <property type="match status" value="1"/>
</dbReference>
<keyword evidence="3" id="KW-1185">Reference proteome</keyword>
<evidence type="ECO:0000313" key="2">
    <source>
        <dbReference type="EMBL" id="USY23215.1"/>
    </source>
</evidence>
<feature type="compositionally biased region" description="Pro residues" evidence="1">
    <location>
        <begin position="1"/>
        <end position="15"/>
    </location>
</feature>
<dbReference type="Proteomes" id="UP001055940">
    <property type="component" value="Chromosome"/>
</dbReference>
<accession>A0ABY5DIE6</accession>
<sequence>MYLPPGPTTPRPPVPATDDAGAPPVLTWTGAGGQVIRLTDDEAGYLLLPGVRGLELPGYLHHERESGALDGSIITGTRALPREIYLPVYVHGRNRSEAVARRRALALAMHPASPEGGPGVLEVADRSGTRRSIQARYVEGMAGDEGTDLAGAYWATYGVLLTAEQPYWELAPVRRTWRIDGTHHTWLPLPPLRVRGSQVIGDGMSITNPGSARAWPVWTITGPVASGTVMRSRTLGQELELDLALADGQSVTIDTRPRRKSVRDQHGRNQFGRLKRGSRLWPLAPGPNTVDVVLGGADAGASLELEFVPLDLTTMEADV</sequence>
<proteinExistence type="predicted"/>
<reference evidence="2" key="1">
    <citation type="submission" date="2022-06" db="EMBL/GenBank/DDBJ databases">
        <authorList>
            <person name="Ping M."/>
        </authorList>
    </citation>
    <scope>NUCLEOTIDE SEQUENCE</scope>
    <source>
        <strain evidence="2">JCM11759T</strain>
    </source>
</reference>
<name>A0ABY5DIE6_9ACTN</name>
<gene>
    <name evidence="2" type="ORF">NE857_09125</name>
</gene>
<feature type="region of interest" description="Disordered" evidence="1">
    <location>
        <begin position="1"/>
        <end position="22"/>
    </location>
</feature>
<dbReference type="EMBL" id="CP099837">
    <property type="protein sequence ID" value="USY23215.1"/>
    <property type="molecule type" value="Genomic_DNA"/>
</dbReference>
<evidence type="ECO:0000313" key="3">
    <source>
        <dbReference type="Proteomes" id="UP001055940"/>
    </source>
</evidence>
<organism evidence="2 3">
    <name type="scientific">Nocardiopsis exhalans</name>
    <dbReference type="NCBI Taxonomy" id="163604"/>
    <lineage>
        <taxon>Bacteria</taxon>
        <taxon>Bacillati</taxon>
        <taxon>Actinomycetota</taxon>
        <taxon>Actinomycetes</taxon>
        <taxon>Streptosporangiales</taxon>
        <taxon>Nocardiopsidaceae</taxon>
        <taxon>Nocardiopsis</taxon>
    </lineage>
</organism>
<protein>
    <submittedName>
        <fullName evidence="2">Phage tail family protein</fullName>
    </submittedName>
</protein>